<reference evidence="1 3" key="1">
    <citation type="submission" date="2015-04" db="EMBL/GenBank/DDBJ databases">
        <authorList>
            <person name="Calcutt M.J."/>
            <person name="Foecking M.F."/>
        </authorList>
    </citation>
    <scope>NUCLEOTIDE SEQUENCE [LARGE SCALE GENOMIC DNA]</scope>
    <source>
        <strain evidence="1 3">199/55</strain>
    </source>
</reference>
<keyword evidence="3" id="KW-1185">Reference proteome</keyword>
<dbReference type="KEGG" id="moi:MOVS_01255"/>
<dbReference type="EMBL" id="UGPW01000001">
    <property type="protein sequence ID" value="STY86284.1"/>
    <property type="molecule type" value="Genomic_DNA"/>
</dbReference>
<gene>
    <name evidence="1" type="ORF">MOVS_01255</name>
    <name evidence="2" type="ORF">NCTC11227_00263</name>
</gene>
<evidence type="ECO:0000313" key="3">
    <source>
        <dbReference type="Proteomes" id="UP000076765"/>
    </source>
</evidence>
<reference evidence="2 4" key="2">
    <citation type="submission" date="2018-06" db="EMBL/GenBank/DDBJ databases">
        <authorList>
            <consortium name="Pathogen Informatics"/>
            <person name="Doyle S."/>
        </authorList>
    </citation>
    <scope>NUCLEOTIDE SEQUENCE [LARGE SCALE GENOMIC DNA]</scope>
    <source>
        <strain evidence="2 4">NCTC11227</strain>
    </source>
</reference>
<evidence type="ECO:0000313" key="4">
    <source>
        <dbReference type="Proteomes" id="UP000255102"/>
    </source>
</evidence>
<dbReference type="AlphaFoldDB" id="A0A167ZNQ0"/>
<organism evidence="2 4">
    <name type="scientific">Moraxella ovis</name>
    <dbReference type="NCBI Taxonomy" id="29433"/>
    <lineage>
        <taxon>Bacteria</taxon>
        <taxon>Pseudomonadati</taxon>
        <taxon>Pseudomonadota</taxon>
        <taxon>Gammaproteobacteria</taxon>
        <taxon>Moraxellales</taxon>
        <taxon>Moraxellaceae</taxon>
        <taxon>Moraxella</taxon>
    </lineage>
</organism>
<sequence length="290" mass="32945">MNNWQHLLTQEQTATVTGEWFCVRFSPDKTTGELFNVGVVFIDKDKKCHAKLLESTSVFERLFGTLGVANIKFLLTVVAETLAENHYNVSPSSHISYGPRQTAQGDSIDEILSDLYRSMISLLESPAETVDKKRQNINTKDLRKRVTSYIKGQLPDVYDNYLRDTPILVGQGANQMSLDLPLVHKYFEKSFYGTVVSADYLDDVYFTHNVEHVGVTNLANCCEILGRTIKAGISIYHPPLESQAEQAQRDERLDKCLHRLEVLRKQDYDIHIHVEPTLDKCLTTTLEMAC</sequence>
<evidence type="ECO:0000313" key="2">
    <source>
        <dbReference type="EMBL" id="STY86284.1"/>
    </source>
</evidence>
<evidence type="ECO:0000313" key="1">
    <source>
        <dbReference type="EMBL" id="ANB90844.1"/>
    </source>
</evidence>
<dbReference type="RefSeq" id="WP_063513430.1">
    <property type="nucleotide sequence ID" value="NZ_CP011158.1"/>
</dbReference>
<name>A0A167ZNQ0_9GAMM</name>
<evidence type="ECO:0008006" key="5">
    <source>
        <dbReference type="Google" id="ProtNLM"/>
    </source>
</evidence>
<dbReference type="Proteomes" id="UP000255102">
    <property type="component" value="Unassembled WGS sequence"/>
</dbReference>
<dbReference type="Proteomes" id="UP000076765">
    <property type="component" value="Chromosome"/>
</dbReference>
<dbReference type="EMBL" id="CP011158">
    <property type="protein sequence ID" value="ANB90844.1"/>
    <property type="molecule type" value="Genomic_DNA"/>
</dbReference>
<dbReference type="STRING" id="29433.MOVS_01255"/>
<protein>
    <recommendedName>
        <fullName evidence="5">DUF3037 domain-containing protein</fullName>
    </recommendedName>
</protein>
<proteinExistence type="predicted"/>
<accession>A0A167ZNQ0</accession>